<name>A0A3T0N9Q9_9RHOB</name>
<evidence type="ECO:0000313" key="11">
    <source>
        <dbReference type="Proteomes" id="UP000283063"/>
    </source>
</evidence>
<evidence type="ECO:0000256" key="2">
    <source>
        <dbReference type="ARBA" id="ARBA00022737"/>
    </source>
</evidence>
<feature type="site" description="Catalytically relevant" evidence="6">
    <location>
        <position position="148"/>
    </location>
</feature>
<dbReference type="GO" id="GO:0046872">
    <property type="term" value="F:metal ion binding"/>
    <property type="evidence" value="ECO:0007669"/>
    <property type="project" value="UniProtKB-KW"/>
</dbReference>
<feature type="domain" description="SIS" evidence="9">
    <location>
        <begin position="37"/>
        <end position="180"/>
    </location>
</feature>
<keyword evidence="11" id="KW-1185">Reference proteome</keyword>
<evidence type="ECO:0000259" key="9">
    <source>
        <dbReference type="PROSITE" id="PS51464"/>
    </source>
</evidence>
<feature type="site" description="Catalytically relevant" evidence="6">
    <location>
        <position position="107"/>
    </location>
</feature>
<dbReference type="SMART" id="SM00116">
    <property type="entry name" value="CBS"/>
    <property type="match status" value="2"/>
</dbReference>
<feature type="site" description="Catalytically relevant" evidence="6">
    <location>
        <position position="55"/>
    </location>
</feature>
<dbReference type="InterPro" id="IPR046342">
    <property type="entry name" value="CBS_dom_sf"/>
</dbReference>
<dbReference type="InterPro" id="IPR050986">
    <property type="entry name" value="GutQ/KpsF_isomerases"/>
</dbReference>
<dbReference type="InterPro" id="IPR046348">
    <property type="entry name" value="SIS_dom_sf"/>
</dbReference>
<dbReference type="GO" id="GO:0097367">
    <property type="term" value="F:carbohydrate derivative binding"/>
    <property type="evidence" value="ECO:0007669"/>
    <property type="project" value="InterPro"/>
</dbReference>
<gene>
    <name evidence="10" type="ORF">EBB79_21885</name>
</gene>
<dbReference type="CDD" id="cd04604">
    <property type="entry name" value="CBS_pair_SIS_assoc"/>
    <property type="match status" value="1"/>
</dbReference>
<proteinExistence type="inferred from homology"/>
<dbReference type="SUPFAM" id="SSF54631">
    <property type="entry name" value="CBS-domain pair"/>
    <property type="match status" value="1"/>
</dbReference>
<feature type="site" description="Catalytically relevant" evidence="6">
    <location>
        <position position="189"/>
    </location>
</feature>
<dbReference type="InterPro" id="IPR001347">
    <property type="entry name" value="SIS_dom"/>
</dbReference>
<dbReference type="GO" id="GO:0005975">
    <property type="term" value="P:carbohydrate metabolic process"/>
    <property type="evidence" value="ECO:0007669"/>
    <property type="project" value="InterPro"/>
</dbReference>
<feature type="domain" description="CBS" evidence="8">
    <location>
        <begin position="268"/>
        <end position="320"/>
    </location>
</feature>
<keyword evidence="5" id="KW-0479">Metal-binding</keyword>
<dbReference type="InterPro" id="IPR004800">
    <property type="entry name" value="KdsD/KpsF-type"/>
</dbReference>
<dbReference type="PANTHER" id="PTHR42745:SF1">
    <property type="entry name" value="ARABINOSE 5-PHOSPHATE ISOMERASE KDSD"/>
    <property type="match status" value="1"/>
</dbReference>
<feature type="binding site" evidence="5">
    <location>
        <position position="78"/>
    </location>
    <ligand>
        <name>Zn(2+)</name>
        <dbReference type="ChEBI" id="CHEBI:29105"/>
    </ligand>
</feature>
<dbReference type="GO" id="GO:0019146">
    <property type="term" value="F:arabinose-5-phosphate isomerase activity"/>
    <property type="evidence" value="ECO:0007669"/>
    <property type="project" value="UniProtKB-ARBA"/>
</dbReference>
<geneLocation type="plasmid" evidence="10 11">
    <name>pW43A</name>
</geneLocation>
<dbReference type="GO" id="GO:1901135">
    <property type="term" value="P:carbohydrate derivative metabolic process"/>
    <property type="evidence" value="ECO:0007669"/>
    <property type="project" value="InterPro"/>
</dbReference>
<evidence type="ECO:0000256" key="6">
    <source>
        <dbReference type="PIRSR" id="PIRSR004692-3"/>
    </source>
</evidence>
<evidence type="ECO:0000256" key="3">
    <source>
        <dbReference type="ARBA" id="ARBA00023122"/>
    </source>
</evidence>
<dbReference type="PIRSF" id="PIRSF004692">
    <property type="entry name" value="KdsD_KpsF"/>
    <property type="match status" value="1"/>
</dbReference>
<dbReference type="OrthoDB" id="9762536at2"/>
<dbReference type="Gene3D" id="3.10.580.10">
    <property type="entry name" value="CBS-domain"/>
    <property type="match status" value="1"/>
</dbReference>
<dbReference type="PROSITE" id="PS51464">
    <property type="entry name" value="SIS"/>
    <property type="match status" value="1"/>
</dbReference>
<dbReference type="CDD" id="cd05014">
    <property type="entry name" value="SIS_Kpsf"/>
    <property type="match status" value="1"/>
</dbReference>
<evidence type="ECO:0000256" key="1">
    <source>
        <dbReference type="ARBA" id="ARBA00008165"/>
    </source>
</evidence>
<dbReference type="NCBIfam" id="TIGR00393">
    <property type="entry name" value="kpsF"/>
    <property type="match status" value="1"/>
</dbReference>
<evidence type="ECO:0000259" key="8">
    <source>
        <dbReference type="PROSITE" id="PS51371"/>
    </source>
</evidence>
<dbReference type="InterPro" id="IPR035474">
    <property type="entry name" value="SIS_Kpsf"/>
</dbReference>
<dbReference type="Pfam" id="PF00571">
    <property type="entry name" value="CBS"/>
    <property type="match status" value="2"/>
</dbReference>
<evidence type="ECO:0000313" key="10">
    <source>
        <dbReference type="EMBL" id="AZV80705.1"/>
    </source>
</evidence>
<keyword evidence="10" id="KW-0614">Plasmid</keyword>
<dbReference type="PANTHER" id="PTHR42745">
    <property type="match status" value="1"/>
</dbReference>
<keyword evidence="3 7" id="KW-0129">CBS domain</keyword>
<dbReference type="Gene3D" id="3.40.50.10490">
    <property type="entry name" value="Glucose-6-phosphate isomerase like protein, domain 1"/>
    <property type="match status" value="1"/>
</dbReference>
<keyword evidence="5" id="KW-0862">Zinc</keyword>
<dbReference type="FunFam" id="3.40.50.10490:FF:000011">
    <property type="entry name" value="Arabinose 5-phosphate isomerase"/>
    <property type="match status" value="1"/>
</dbReference>
<protein>
    <submittedName>
        <fullName evidence="10">KpsF/GutQ family sugar-phosphate isomerase</fullName>
    </submittedName>
</protein>
<dbReference type="KEGG" id="sedi:EBB79_21885"/>
<evidence type="ECO:0000256" key="5">
    <source>
        <dbReference type="PIRSR" id="PIRSR004692-2"/>
    </source>
</evidence>
<dbReference type="SUPFAM" id="SSF53697">
    <property type="entry name" value="SIS domain"/>
    <property type="match status" value="1"/>
</dbReference>
<comment type="similarity">
    <text evidence="1 4">Belongs to the SIS family. GutQ/KpsF subfamily.</text>
</comment>
<reference evidence="10 11" key="1">
    <citation type="submission" date="2018-10" db="EMBL/GenBank/DDBJ databases">
        <title>Parasedimentitalea marina sp. nov., a psychrophilic bacterium isolated from deep seawater of the New Britain Trench.</title>
        <authorList>
            <person name="Cao J."/>
        </authorList>
    </citation>
    <scope>NUCLEOTIDE SEQUENCE [LARGE SCALE GENOMIC DNA]</scope>
    <source>
        <strain evidence="10 11">W43</strain>
        <plasmid evidence="10 11">pW43A</plasmid>
    </source>
</reference>
<dbReference type="AlphaFoldDB" id="A0A3T0N9Q9"/>
<sequence length="320" mass="33558">MAQDASGILRTAARVLDIESTAIACMRDNLPADLAPAVRCILASRGRVIVSGIGKSGHIGRKLAATLASTGTTAYFVHASEASHGDLGMITKDDVCILISNSGETRELSDLITYTRRFNIPLIGISSISDSTLMRQADLRLLLPGAPEACAIGMAPTTSTTLTLALGDALAVALMEQRAFKPEEFRNNHPGGKLGLQLAQVRQLMHETSALAAVAPDLPMTEVLIQMSEAGFGIACVVADGKVAGVISDGDLRRHIDRITDLTACEVATSNPKTVGPEMMAAQALGLMNESKINALIVVDADNAPIGLLRIHDCLKAGLV</sequence>
<dbReference type="InterPro" id="IPR000644">
    <property type="entry name" value="CBS_dom"/>
</dbReference>
<feature type="domain" description="CBS" evidence="8">
    <location>
        <begin position="205"/>
        <end position="262"/>
    </location>
</feature>
<evidence type="ECO:0000256" key="4">
    <source>
        <dbReference type="PIRNR" id="PIRNR004692"/>
    </source>
</evidence>
<dbReference type="Proteomes" id="UP000283063">
    <property type="component" value="Plasmid pW43A"/>
</dbReference>
<evidence type="ECO:0000256" key="7">
    <source>
        <dbReference type="PROSITE-ProRule" id="PRU00703"/>
    </source>
</evidence>
<dbReference type="Pfam" id="PF01380">
    <property type="entry name" value="SIS"/>
    <property type="match status" value="1"/>
</dbReference>
<accession>A0A3T0N9Q9</accession>
<keyword evidence="2" id="KW-0677">Repeat</keyword>
<dbReference type="PROSITE" id="PS51371">
    <property type="entry name" value="CBS"/>
    <property type="match status" value="2"/>
</dbReference>
<keyword evidence="10" id="KW-0413">Isomerase</keyword>
<dbReference type="EMBL" id="CP033220">
    <property type="protein sequence ID" value="AZV80705.1"/>
    <property type="molecule type" value="Genomic_DNA"/>
</dbReference>
<organism evidence="10 11">
    <name type="scientific">Parasedimentitalea marina</name>
    <dbReference type="NCBI Taxonomy" id="2483033"/>
    <lineage>
        <taxon>Bacteria</taxon>
        <taxon>Pseudomonadati</taxon>
        <taxon>Pseudomonadota</taxon>
        <taxon>Alphaproteobacteria</taxon>
        <taxon>Rhodobacterales</taxon>
        <taxon>Paracoccaceae</taxon>
        <taxon>Parasedimentitalea</taxon>
    </lineage>
</organism>